<feature type="compositionally biased region" description="Basic and acidic residues" evidence="3">
    <location>
        <begin position="668"/>
        <end position="683"/>
    </location>
</feature>
<dbReference type="PANTHER" id="PTHR46026">
    <property type="entry name" value="RHO-TYPE GUANINE NUCLEOTIDE EXCHANGE FACTOR, ISOFORM F"/>
    <property type="match status" value="1"/>
</dbReference>
<feature type="compositionally biased region" description="Basic and acidic residues" evidence="3">
    <location>
        <begin position="516"/>
        <end position="532"/>
    </location>
</feature>
<feature type="region of interest" description="Disordered" evidence="3">
    <location>
        <begin position="31"/>
        <end position="904"/>
    </location>
</feature>
<dbReference type="InterPro" id="IPR057402">
    <property type="entry name" value="AIM3_BBC1_C"/>
</dbReference>
<feature type="compositionally biased region" description="Basic and acidic residues" evidence="3">
    <location>
        <begin position="229"/>
        <end position="239"/>
    </location>
</feature>
<accession>A0A8H7BBA9</accession>
<feature type="region of interest" description="Disordered" evidence="3">
    <location>
        <begin position="1234"/>
        <end position="1289"/>
    </location>
</feature>
<dbReference type="Pfam" id="PF25459">
    <property type="entry name" value="AIM3_BBC1_C"/>
    <property type="match status" value="1"/>
</dbReference>
<feature type="compositionally biased region" description="Acidic residues" evidence="3">
    <location>
        <begin position="415"/>
        <end position="437"/>
    </location>
</feature>
<feature type="compositionally biased region" description="Pro residues" evidence="3">
    <location>
        <begin position="654"/>
        <end position="665"/>
    </location>
</feature>
<evidence type="ECO:0000256" key="2">
    <source>
        <dbReference type="PROSITE-ProRule" id="PRU00192"/>
    </source>
</evidence>
<feature type="compositionally biased region" description="Basic and acidic residues" evidence="3">
    <location>
        <begin position="1462"/>
        <end position="1487"/>
    </location>
</feature>
<keyword evidence="1 2" id="KW-0728">SH3 domain</keyword>
<comment type="caution">
    <text evidence="5">The sequence shown here is derived from an EMBL/GenBank/DDBJ whole genome shotgun (WGS) entry which is preliminary data.</text>
</comment>
<evidence type="ECO:0000256" key="3">
    <source>
        <dbReference type="SAM" id="MobiDB-lite"/>
    </source>
</evidence>
<feature type="compositionally biased region" description="Low complexity" evidence="3">
    <location>
        <begin position="1445"/>
        <end position="1458"/>
    </location>
</feature>
<organism evidence="5 6">
    <name type="scientific">Alternaria burnsii</name>
    <dbReference type="NCBI Taxonomy" id="1187904"/>
    <lineage>
        <taxon>Eukaryota</taxon>
        <taxon>Fungi</taxon>
        <taxon>Dikarya</taxon>
        <taxon>Ascomycota</taxon>
        <taxon>Pezizomycotina</taxon>
        <taxon>Dothideomycetes</taxon>
        <taxon>Pleosporomycetidae</taxon>
        <taxon>Pleosporales</taxon>
        <taxon>Pleosporineae</taxon>
        <taxon>Pleosporaceae</taxon>
        <taxon>Alternaria</taxon>
        <taxon>Alternaria sect. Alternaria</taxon>
    </lineage>
</organism>
<feature type="compositionally biased region" description="Acidic residues" evidence="3">
    <location>
        <begin position="1528"/>
        <end position="1537"/>
    </location>
</feature>
<feature type="compositionally biased region" description="Acidic residues" evidence="3">
    <location>
        <begin position="684"/>
        <end position="695"/>
    </location>
</feature>
<dbReference type="RefSeq" id="XP_038791356.1">
    <property type="nucleotide sequence ID" value="XM_038925500.1"/>
</dbReference>
<evidence type="ECO:0000313" key="5">
    <source>
        <dbReference type="EMBL" id="KAF7681477.1"/>
    </source>
</evidence>
<feature type="compositionally biased region" description="Acidic residues" evidence="3">
    <location>
        <begin position="376"/>
        <end position="391"/>
    </location>
</feature>
<feature type="compositionally biased region" description="Acidic residues" evidence="3">
    <location>
        <begin position="31"/>
        <end position="43"/>
    </location>
</feature>
<feature type="compositionally biased region" description="Basic and acidic residues" evidence="3">
    <location>
        <begin position="438"/>
        <end position="448"/>
    </location>
</feature>
<feature type="compositionally biased region" description="Pro residues" evidence="3">
    <location>
        <begin position="734"/>
        <end position="753"/>
    </location>
</feature>
<dbReference type="InterPro" id="IPR035552">
    <property type="entry name" value="Mti1_SH3"/>
</dbReference>
<sequence>MYKVKAVYDYASPHEDDLGFKVGQIISVTEEEGDDWYVGEYTDESGTKHDGLFPRNFVERYEPEPPPRPNRASRHKPLEQPPVQEAPPMPQAPQQEPEPVQPQEPEPPKPQPAPIEVPQAAKTTPLPMSPMSPRSASSAKAQEALPPQSESPKPALPAKKAPPPVAAKNNAFLSRIAAFNKTSEPPPKPIKPAGVAPSFVKKPFVAPPPSRNAYVPPTRESAAPPVKTYRREEDPEIAERQAQNQNDAERAGLVAHDSQKTNEGEEEQQPKMSLKERIALLQKQQQEQAERMAAAHKEKPKPKPPVVRRTESQDAHAEDSEDTGLERVTSGASKGRASMDQNRPPRASHDIRSPDSEARNRELLSENDADQSAAGDTEDAGGESTSVEEDEDRPKSRHPPPPPPRAPNAPAEEPNVGDEQDVPGEEEEEEEEEDEETAELRRKEELRERMRRLGGGMGGIPMFGGPMPMGGLPPKPPKKKSTTEKKSEDAEQYSMPQQRVPMFGFGMPGMAPVKSPEPEDRSLSVEKEDDTSHPVTSAHPADEVPDVEDVASQPTQQTSTGSGAPPVPTDRRPAPPPVPAASRPVPPPPPQVLSPGPGSESGDEMTDTANTPSAPMQAPNKRLSYFASGEPSQEPSERRAPPIPSAGPGSPTTSRPPPPPPPAQAPPSRHEDLPIRKLDRNEGETDYEGDYDTDMAPEATHKDALKSHARDSSVEDSALTDEPTSARSPTIPHGMPPLPPTAPRAVPPPPPQQAPNRPSTDAPRGAPPLPPVPPPTRNAPMDEDDDEYDPYKYSGPPPPQAAAPAAPRAVPPPPQSQPPPPQSRPPPPMPPSMPPMPQRQQSDDEDDLYSSPAPRKSHDRPPPPPPQAPPHQHAPPPLPHMQAPPPPAQERMAPPPPQERPVSMFSPVATEAPPRILNTRKSLDAVQMLTTRSSMDQTRPTTNQGFIASDIDLGVSSHWWTQPKLLPPSLQGRKDVLVDMKESQSGNTVEKLIKVLHLDYSQTIISARFEATNVSDVDLEQRNEPPPPSQRPDQLENAYEQYGRSIAKTIESKQNTVVGNGTPHGLVDELLKPFNDALPPISTRSYGALVYANLANASTQSYDEIRPGDIISFRNAKFQGKTGPMHAKYAMDVGKPDHVGVVVEWDGSKKKVRAWEQGREHKKVKPESFKMGDLRSGSGRDRNSEMPTEKKGKAEKEARIKAERAKTLQHAQKLLNGLDNDDDAPEPAEILETTASDLISQGDEEDGLVKKGSEREPELTNNKGNSGKAHMSKPTNTTSHAHHKKQNLAVSPGFIVTDANLTEKVGAAFSENVRGIARRKRWESDIVEILVRTDALRWLKRTVVKSDFPKAFEDYERAKKAGDFKKVSIPKWHEVQILESVSLDTDVNSGVDGSSDDDPLRDEKDESVLQGSEDDEPAGVKEQDSLVADAENETEPDEAARDAAESSSGVESQGSEQQLVSEKVRAAAGEKETRIISKIDQGDEAVDKASGSKQGNKRGSAAPTSKQPPEKKRKSAKTTDRAEKLGEDEFEGTNDVI</sequence>
<dbReference type="Proteomes" id="UP000596902">
    <property type="component" value="Unassembled WGS sequence"/>
</dbReference>
<dbReference type="EMBL" id="JAAABM010000001">
    <property type="protein sequence ID" value="KAF7681477.1"/>
    <property type="molecule type" value="Genomic_DNA"/>
</dbReference>
<feature type="compositionally biased region" description="Basic and acidic residues" evidence="3">
    <location>
        <begin position="45"/>
        <end position="65"/>
    </location>
</feature>
<dbReference type="Pfam" id="PF00018">
    <property type="entry name" value="SH3_1"/>
    <property type="match status" value="1"/>
</dbReference>
<name>A0A8H7BBA9_9PLEO</name>
<reference evidence="5" key="1">
    <citation type="submission" date="2020-01" db="EMBL/GenBank/DDBJ databases">
        <authorList>
            <person name="Feng Z.H.Z."/>
        </authorList>
    </citation>
    <scope>NUCLEOTIDE SEQUENCE</scope>
    <source>
        <strain evidence="5">CBS107.38</strain>
    </source>
</reference>
<feature type="region of interest" description="Disordered" evidence="3">
    <location>
        <begin position="1385"/>
        <end position="1537"/>
    </location>
</feature>
<evidence type="ECO:0000313" key="6">
    <source>
        <dbReference type="Proteomes" id="UP000596902"/>
    </source>
</evidence>
<evidence type="ECO:0000256" key="1">
    <source>
        <dbReference type="ARBA" id="ARBA00022443"/>
    </source>
</evidence>
<dbReference type="CDD" id="cd11887">
    <property type="entry name" value="SH3_Bbc1"/>
    <property type="match status" value="1"/>
</dbReference>
<feature type="compositionally biased region" description="Pro residues" evidence="3">
    <location>
        <begin position="809"/>
        <end position="837"/>
    </location>
</feature>
<feature type="compositionally biased region" description="Low complexity" evidence="3">
    <location>
        <begin position="116"/>
        <end position="139"/>
    </location>
</feature>
<feature type="compositionally biased region" description="Pro residues" evidence="3">
    <location>
        <begin position="765"/>
        <end position="777"/>
    </location>
</feature>
<feature type="compositionally biased region" description="Pro residues" evidence="3">
    <location>
        <begin position="574"/>
        <end position="592"/>
    </location>
</feature>
<feature type="compositionally biased region" description="Basic and acidic residues" evidence="3">
    <location>
        <begin position="1517"/>
        <end position="1527"/>
    </location>
</feature>
<dbReference type="SUPFAM" id="SSF50044">
    <property type="entry name" value="SH3-domain"/>
    <property type="match status" value="1"/>
</dbReference>
<dbReference type="SMART" id="SM00326">
    <property type="entry name" value="SH3"/>
    <property type="match status" value="1"/>
</dbReference>
<feature type="compositionally biased region" description="Low complexity" evidence="3">
    <location>
        <begin position="754"/>
        <end position="764"/>
    </location>
</feature>
<feature type="domain" description="SH3" evidence="4">
    <location>
        <begin position="1"/>
        <end position="63"/>
    </location>
</feature>
<feature type="compositionally biased region" description="Polar residues" evidence="3">
    <location>
        <begin position="552"/>
        <end position="562"/>
    </location>
</feature>
<feature type="compositionally biased region" description="Basic and acidic residues" evidence="3">
    <location>
        <begin position="1247"/>
        <end position="1258"/>
    </location>
</feature>
<evidence type="ECO:0000259" key="4">
    <source>
        <dbReference type="PROSITE" id="PS50002"/>
    </source>
</evidence>
<proteinExistence type="predicted"/>
<keyword evidence="6" id="KW-1185">Reference proteome</keyword>
<feature type="compositionally biased region" description="Basic and acidic residues" evidence="3">
    <location>
        <begin position="308"/>
        <end position="318"/>
    </location>
</feature>
<dbReference type="PROSITE" id="PS50002">
    <property type="entry name" value="SH3"/>
    <property type="match status" value="1"/>
</dbReference>
<feature type="compositionally biased region" description="Basic and acidic residues" evidence="3">
    <location>
        <begin position="288"/>
        <end position="297"/>
    </location>
</feature>
<feature type="compositionally biased region" description="Pro residues" evidence="3">
    <location>
        <begin position="862"/>
        <end position="899"/>
    </location>
</feature>
<feature type="compositionally biased region" description="Gly residues" evidence="3">
    <location>
        <begin position="453"/>
        <end position="462"/>
    </location>
</feature>
<feature type="compositionally biased region" description="Basic and acidic residues" evidence="3">
    <location>
        <begin position="347"/>
        <end position="364"/>
    </location>
</feature>
<dbReference type="PRINTS" id="PR00452">
    <property type="entry name" value="SH3DOMAIN"/>
</dbReference>
<dbReference type="Gene3D" id="2.30.30.40">
    <property type="entry name" value="SH3 Domains"/>
    <property type="match status" value="1"/>
</dbReference>
<feature type="compositionally biased region" description="Low complexity" evidence="3">
    <location>
        <begin position="463"/>
        <end position="472"/>
    </location>
</feature>
<feature type="compositionally biased region" description="Pro residues" evidence="3">
    <location>
        <begin position="99"/>
        <end position="115"/>
    </location>
</feature>
<feature type="compositionally biased region" description="Basic and acidic residues" evidence="3">
    <location>
        <begin position="699"/>
        <end position="713"/>
    </location>
</feature>
<dbReference type="PANTHER" id="PTHR46026:SF1">
    <property type="entry name" value="RHO-TYPE GUANINE NUCLEOTIDE EXCHANGE FACTOR, ISOFORM F"/>
    <property type="match status" value="1"/>
</dbReference>
<dbReference type="InterPro" id="IPR036028">
    <property type="entry name" value="SH3-like_dom_sf"/>
</dbReference>
<dbReference type="InterPro" id="IPR001452">
    <property type="entry name" value="SH3_domain"/>
</dbReference>
<protein>
    <submittedName>
        <fullName evidence="5">Sh3 domain containing protein</fullName>
    </submittedName>
</protein>
<gene>
    <name evidence="5" type="ORF">GT037_000453</name>
</gene>
<dbReference type="GeneID" id="62198678"/>
<feature type="region of interest" description="Disordered" evidence="3">
    <location>
        <begin position="1152"/>
        <end position="1200"/>
    </location>
</feature>
<reference evidence="5" key="2">
    <citation type="submission" date="2020-08" db="EMBL/GenBank/DDBJ databases">
        <title>Draft Genome Sequence of Cumin Blight Pathogen Alternaria burnsii.</title>
        <authorList>
            <person name="Feng Z."/>
        </authorList>
    </citation>
    <scope>NUCLEOTIDE SEQUENCE</scope>
    <source>
        <strain evidence="5">CBS107.38</strain>
    </source>
</reference>